<gene>
    <name evidence="1" type="ORF">EGR_00142</name>
</gene>
<evidence type="ECO:0000313" key="2">
    <source>
        <dbReference type="Proteomes" id="UP000019149"/>
    </source>
</evidence>
<dbReference type="AlphaFoldDB" id="W6UU73"/>
<sequence length="162" mass="18422">MPNNTYLLLVDQILLALYIKRWCKYDRYCNENLKSMKSRIIPKEIKPNSNNLKSSKSLCILAGCSPLQSCFQFEVKGVGIFCVNKIFGCDWDGNSAIGSMMSGNVMVEFLRFQNQLKIGSLYLPRFALNHFLPRSPINVFHGIKVLENFNLILSISLCLVGF</sequence>
<accession>W6UU73</accession>
<dbReference type="CTD" id="36335857"/>
<evidence type="ECO:0000313" key="1">
    <source>
        <dbReference type="EMBL" id="EUB64873.1"/>
    </source>
</evidence>
<reference evidence="1 2" key="1">
    <citation type="journal article" date="2013" name="Nat. Genet.">
        <title>The genome of the hydatid tapeworm Echinococcus granulosus.</title>
        <authorList>
            <person name="Zheng H."/>
            <person name="Zhang W."/>
            <person name="Zhang L."/>
            <person name="Zhang Z."/>
            <person name="Li J."/>
            <person name="Lu G."/>
            <person name="Zhu Y."/>
            <person name="Wang Y."/>
            <person name="Huang Y."/>
            <person name="Liu J."/>
            <person name="Kang H."/>
            <person name="Chen J."/>
            <person name="Wang L."/>
            <person name="Chen A."/>
            <person name="Yu S."/>
            <person name="Gao Z."/>
            <person name="Jin L."/>
            <person name="Gu W."/>
            <person name="Wang Z."/>
            <person name="Zhao L."/>
            <person name="Shi B."/>
            <person name="Wen H."/>
            <person name="Lin R."/>
            <person name="Jones M.K."/>
            <person name="Brejova B."/>
            <person name="Vinar T."/>
            <person name="Zhao G."/>
            <person name="McManus D.P."/>
            <person name="Chen Z."/>
            <person name="Zhou Y."/>
            <person name="Wang S."/>
        </authorList>
    </citation>
    <scope>NUCLEOTIDE SEQUENCE [LARGE SCALE GENOMIC DNA]</scope>
</reference>
<protein>
    <submittedName>
        <fullName evidence="1">Uncharacterized protein</fullName>
    </submittedName>
</protein>
<dbReference type="RefSeq" id="XP_024356069.1">
    <property type="nucleotide sequence ID" value="XM_024489391.1"/>
</dbReference>
<keyword evidence="2" id="KW-1185">Reference proteome</keyword>
<name>W6UU73_ECHGR</name>
<dbReference type="Proteomes" id="UP000019149">
    <property type="component" value="Unassembled WGS sequence"/>
</dbReference>
<organism evidence="1 2">
    <name type="scientific">Echinococcus granulosus</name>
    <name type="common">Hydatid tapeworm</name>
    <dbReference type="NCBI Taxonomy" id="6210"/>
    <lineage>
        <taxon>Eukaryota</taxon>
        <taxon>Metazoa</taxon>
        <taxon>Spiralia</taxon>
        <taxon>Lophotrochozoa</taxon>
        <taxon>Platyhelminthes</taxon>
        <taxon>Cestoda</taxon>
        <taxon>Eucestoda</taxon>
        <taxon>Cyclophyllidea</taxon>
        <taxon>Taeniidae</taxon>
        <taxon>Echinococcus</taxon>
        <taxon>Echinococcus granulosus group</taxon>
    </lineage>
</organism>
<dbReference type="KEGG" id="egl:EGR_00142"/>
<proteinExistence type="predicted"/>
<dbReference type="EMBL" id="APAU02000001">
    <property type="protein sequence ID" value="EUB64873.1"/>
    <property type="molecule type" value="Genomic_DNA"/>
</dbReference>
<comment type="caution">
    <text evidence="1">The sequence shown here is derived from an EMBL/GenBank/DDBJ whole genome shotgun (WGS) entry which is preliminary data.</text>
</comment>
<dbReference type="GeneID" id="36335857"/>